<dbReference type="SMART" id="SM00530">
    <property type="entry name" value="HTH_XRE"/>
    <property type="match status" value="1"/>
</dbReference>
<proteinExistence type="predicted"/>
<dbReference type="CDD" id="cd00093">
    <property type="entry name" value="HTH_XRE"/>
    <property type="match status" value="1"/>
</dbReference>
<gene>
    <name evidence="3" type="ORF">PS880_06297</name>
</gene>
<evidence type="ECO:0000313" key="3">
    <source>
        <dbReference type="EMBL" id="VVP61400.1"/>
    </source>
</evidence>
<dbReference type="InterPro" id="IPR010982">
    <property type="entry name" value="Lambda_DNA-bd_dom_sf"/>
</dbReference>
<dbReference type="EMBL" id="CABVIH010000081">
    <property type="protein sequence ID" value="VVP61400.1"/>
    <property type="molecule type" value="Genomic_DNA"/>
</dbReference>
<feature type="domain" description="HTH cro/C1-type" evidence="2">
    <location>
        <begin position="170"/>
        <end position="228"/>
    </location>
</feature>
<dbReference type="SUPFAM" id="SSF47413">
    <property type="entry name" value="lambda repressor-like DNA-binding domains"/>
    <property type="match status" value="1"/>
</dbReference>
<protein>
    <recommendedName>
        <fullName evidence="2">HTH cro/C1-type domain-containing protein</fullName>
    </recommendedName>
</protein>
<sequence>MTKPSDKKTSGSTQGQSRASAKNVDTTPASATETKKPQSKTRAPAKKPAAASAAKPSSAKAAPKAAPKVSSKAAPATERATRVRSTAATKAASVPAPSPETAPVDAGTAETGQKAAKVRKPRISALAKKALADAQALREAQAAADAGLLPDDETLSRDRNKIEGARLIKMIKKAIVERGLQDRAIADIVGVTQIYWNSLANGNRQIKSLGKEKLQKIAEFLGLPLIQVYLLAEHFTAEDFFNSKDLNEQLWLSIRKMQEDPQWAGYAPSFEEWEQTPINVRITLVSLYERESKRYLMAKAEVEVPGNNFTE</sequence>
<dbReference type="Gene3D" id="1.10.260.40">
    <property type="entry name" value="lambda repressor-like DNA-binding domains"/>
    <property type="match status" value="1"/>
</dbReference>
<reference evidence="3 4" key="1">
    <citation type="submission" date="2019-09" db="EMBL/GenBank/DDBJ databases">
        <authorList>
            <person name="Chandra G."/>
            <person name="Truman W A."/>
        </authorList>
    </citation>
    <scope>NUCLEOTIDE SEQUENCE [LARGE SCALE GENOMIC DNA]</scope>
    <source>
        <strain evidence="3">PS880</strain>
    </source>
</reference>
<dbReference type="AlphaFoldDB" id="A0A5E7QJD0"/>
<dbReference type="Proteomes" id="UP000375525">
    <property type="component" value="Unassembled WGS sequence"/>
</dbReference>
<dbReference type="InterPro" id="IPR001387">
    <property type="entry name" value="Cro/C1-type_HTH"/>
</dbReference>
<evidence type="ECO:0000313" key="4">
    <source>
        <dbReference type="Proteomes" id="UP000375525"/>
    </source>
</evidence>
<dbReference type="GO" id="GO:0003677">
    <property type="term" value="F:DNA binding"/>
    <property type="evidence" value="ECO:0007669"/>
    <property type="project" value="InterPro"/>
</dbReference>
<feature type="region of interest" description="Disordered" evidence="1">
    <location>
        <begin position="1"/>
        <end position="116"/>
    </location>
</feature>
<name>A0A5E7QJD0_PSEFL</name>
<accession>A0A5E7QJD0</accession>
<evidence type="ECO:0000259" key="2">
    <source>
        <dbReference type="SMART" id="SM00530"/>
    </source>
</evidence>
<dbReference type="RefSeq" id="WP_224790358.1">
    <property type="nucleotide sequence ID" value="NZ_CABVIH010000081.1"/>
</dbReference>
<feature type="compositionally biased region" description="Low complexity" evidence="1">
    <location>
        <begin position="46"/>
        <end position="76"/>
    </location>
</feature>
<evidence type="ECO:0000256" key="1">
    <source>
        <dbReference type="SAM" id="MobiDB-lite"/>
    </source>
</evidence>
<feature type="compositionally biased region" description="Polar residues" evidence="1">
    <location>
        <begin position="10"/>
        <end position="32"/>
    </location>
</feature>
<organism evidence="3 4">
    <name type="scientific">Pseudomonas fluorescens</name>
    <dbReference type="NCBI Taxonomy" id="294"/>
    <lineage>
        <taxon>Bacteria</taxon>
        <taxon>Pseudomonadati</taxon>
        <taxon>Pseudomonadota</taxon>
        <taxon>Gammaproteobacteria</taxon>
        <taxon>Pseudomonadales</taxon>
        <taxon>Pseudomonadaceae</taxon>
        <taxon>Pseudomonas</taxon>
    </lineage>
</organism>